<comment type="caution">
    <text evidence="3">The sequence shown here is derived from an EMBL/GenBank/DDBJ whole genome shotgun (WGS) entry which is preliminary data.</text>
</comment>
<evidence type="ECO:0000256" key="1">
    <source>
        <dbReference type="SAM" id="MobiDB-lite"/>
    </source>
</evidence>
<protein>
    <submittedName>
        <fullName evidence="3">Uncharacterized protein</fullName>
    </submittedName>
</protein>
<dbReference type="InterPro" id="IPR008160">
    <property type="entry name" value="Collagen"/>
</dbReference>
<sequence>MFIFINKMTVALLLLVLSATSIFAYQPLLHQYYTKDKLMHPTSSPYYSSLPVSNNFFHQSLNNENKEDIHNEQQRSFDGARYFPSKRAIANTQSQQIYCGDPSDWLDPFNLLLQNLFERIKREYKKEIDDEELLEFRRNRPNSDSSYLRLFGLKANIFLGLLSATLRGPPGPPGPQGPPGATGDAGASAASSCTTCPAGPTGPTGPTGPSGADGATGLSGAPGLDGVPGVNGVPGVDGLPGVDGADGVAGTPGAAGASGAPGEPGVPGADGINGAPGADGPPGKNGADGAQGLDGRDGNPGPAGPPGPEGTCSCSASDTRRRPRLDGHEKQQKDKDLNQ</sequence>
<keyword evidence="4" id="KW-1185">Reference proteome</keyword>
<evidence type="ECO:0000313" key="4">
    <source>
        <dbReference type="Proteomes" id="UP000789390"/>
    </source>
</evidence>
<dbReference type="Proteomes" id="UP000789390">
    <property type="component" value="Unassembled WGS sequence"/>
</dbReference>
<dbReference type="EMBL" id="CAKKLH010000223">
    <property type="protein sequence ID" value="CAH0106507.1"/>
    <property type="molecule type" value="Genomic_DNA"/>
</dbReference>
<feature type="region of interest" description="Disordered" evidence="1">
    <location>
        <begin position="168"/>
        <end position="339"/>
    </location>
</feature>
<feature type="signal peptide" evidence="2">
    <location>
        <begin position="1"/>
        <end position="24"/>
    </location>
</feature>
<feature type="compositionally biased region" description="Low complexity" evidence="1">
    <location>
        <begin position="179"/>
        <end position="201"/>
    </location>
</feature>
<feature type="compositionally biased region" description="Pro residues" evidence="1">
    <location>
        <begin position="169"/>
        <end position="178"/>
    </location>
</feature>
<dbReference type="PANTHER" id="PTHR24637:SF421">
    <property type="entry name" value="CUTICLE COLLAGEN DPY-2"/>
    <property type="match status" value="1"/>
</dbReference>
<organism evidence="3 4">
    <name type="scientific">Daphnia galeata</name>
    <dbReference type="NCBI Taxonomy" id="27404"/>
    <lineage>
        <taxon>Eukaryota</taxon>
        <taxon>Metazoa</taxon>
        <taxon>Ecdysozoa</taxon>
        <taxon>Arthropoda</taxon>
        <taxon>Crustacea</taxon>
        <taxon>Branchiopoda</taxon>
        <taxon>Diplostraca</taxon>
        <taxon>Cladocera</taxon>
        <taxon>Anomopoda</taxon>
        <taxon>Daphniidae</taxon>
        <taxon>Daphnia</taxon>
    </lineage>
</organism>
<reference evidence="3" key="1">
    <citation type="submission" date="2021-11" db="EMBL/GenBank/DDBJ databases">
        <authorList>
            <person name="Schell T."/>
        </authorList>
    </citation>
    <scope>NUCLEOTIDE SEQUENCE</scope>
    <source>
        <strain evidence="3">M5</strain>
    </source>
</reference>
<proteinExistence type="predicted"/>
<evidence type="ECO:0000313" key="3">
    <source>
        <dbReference type="EMBL" id="CAH0106507.1"/>
    </source>
</evidence>
<dbReference type="Pfam" id="PF01391">
    <property type="entry name" value="Collagen"/>
    <property type="match status" value="1"/>
</dbReference>
<feature type="compositionally biased region" description="Basic and acidic residues" evidence="1">
    <location>
        <begin position="318"/>
        <end position="339"/>
    </location>
</feature>
<feature type="compositionally biased region" description="Low complexity" evidence="1">
    <location>
        <begin position="207"/>
        <end position="270"/>
    </location>
</feature>
<name>A0A8J2RWY9_9CRUS</name>
<dbReference type="AlphaFoldDB" id="A0A8J2RWY9"/>
<accession>A0A8J2RWY9</accession>
<keyword evidence="2" id="KW-0732">Signal</keyword>
<evidence type="ECO:0000256" key="2">
    <source>
        <dbReference type="SAM" id="SignalP"/>
    </source>
</evidence>
<feature type="chain" id="PRO_5035167901" evidence="2">
    <location>
        <begin position="25"/>
        <end position="339"/>
    </location>
</feature>
<dbReference type="PANTHER" id="PTHR24637">
    <property type="entry name" value="COLLAGEN"/>
    <property type="match status" value="1"/>
</dbReference>
<gene>
    <name evidence="3" type="ORF">DGAL_LOCUS9662</name>
</gene>